<dbReference type="RefSeq" id="WP_229329118.1">
    <property type="nucleotide sequence ID" value="NZ_AP025183.1"/>
</dbReference>
<organism evidence="2 3">
    <name type="scientific">Flavobacterium ammonificans</name>
    <dbReference type="NCBI Taxonomy" id="1751056"/>
    <lineage>
        <taxon>Bacteria</taxon>
        <taxon>Pseudomonadati</taxon>
        <taxon>Bacteroidota</taxon>
        <taxon>Flavobacteriia</taxon>
        <taxon>Flavobacteriales</taxon>
        <taxon>Flavobacteriaceae</taxon>
        <taxon>Flavobacterium</taxon>
    </lineage>
</organism>
<proteinExistence type="predicted"/>
<evidence type="ECO:0000256" key="1">
    <source>
        <dbReference type="SAM" id="Phobius"/>
    </source>
</evidence>
<name>A0ABM7UZQ1_9FLAO</name>
<sequence>MKKQITFAIILFSSFGVFSQGITKEDFDKEIKPLTQKVNLLQSENIQLKLEIGTLNSKFSSANKIIDSLRNQTQHNSNVISQTANELGVKIKETGDINEVKISEVSESLSKNSLFGIIGVLSTILLSGLLYWLLSKRQQTDKTDFIDQLSKTKSSIEESLVKEFGKQTELMDSQLQLIEQQKTTLQVTPNAEPDHSLALKVASEINLIERNINLMDSKTKGLKQLQASVGKLKDNLSANGYEMPELLGKQFHQGMKVIVTSSIPDENLEKDSEIISKVLIPQVNYNDKMIQTAQIETSKGY</sequence>
<evidence type="ECO:0000313" key="3">
    <source>
        <dbReference type="Proteomes" id="UP001319865"/>
    </source>
</evidence>
<dbReference type="Proteomes" id="UP001319865">
    <property type="component" value="Chromosome"/>
</dbReference>
<keyword evidence="1" id="KW-1133">Transmembrane helix</keyword>
<evidence type="ECO:0000313" key="2">
    <source>
        <dbReference type="EMBL" id="BDB53062.1"/>
    </source>
</evidence>
<gene>
    <name evidence="2" type="ORF">GENT11_13740</name>
</gene>
<keyword evidence="1" id="KW-0812">Transmembrane</keyword>
<dbReference type="EMBL" id="AP025183">
    <property type="protein sequence ID" value="BDB53062.1"/>
    <property type="molecule type" value="Genomic_DNA"/>
</dbReference>
<keyword evidence="1" id="KW-0472">Membrane</keyword>
<keyword evidence="3" id="KW-1185">Reference proteome</keyword>
<reference evidence="2 3" key="1">
    <citation type="journal article" date="2022" name="Int. J. Syst. Evol. Microbiol.">
        <title>Flavobacterium ammonificans sp. nov. and Flavobacterium ammoniigenes sp. nov., ammonifying bacteria isolated from surface river water.</title>
        <authorList>
            <person name="Watanabe K."/>
            <person name="Kitamura T."/>
            <person name="Ogata Y."/>
            <person name="Shindo C."/>
            <person name="Suda W."/>
        </authorList>
    </citation>
    <scope>NUCLEOTIDE SEQUENCE [LARGE SCALE GENOMIC DNA]</scope>
    <source>
        <strain evidence="2 3">GENT11</strain>
    </source>
</reference>
<evidence type="ECO:0008006" key="4">
    <source>
        <dbReference type="Google" id="ProtNLM"/>
    </source>
</evidence>
<accession>A0ABM7UZQ1</accession>
<reference evidence="2 3" key="2">
    <citation type="journal article" date="2022" name="Microorganisms">
        <title>Complete Genome Sequences of Two Flavobacterium ammonificans Strains and a Flavobacterium ammoniigenes Strain of Ammonifying Bacterioplankton Isolated from Surface River Water.</title>
        <authorList>
            <person name="Suda W."/>
            <person name="Ogata Y."/>
            <person name="Shindo C."/>
            <person name="Watanabe K."/>
        </authorList>
    </citation>
    <scope>NUCLEOTIDE SEQUENCE [LARGE SCALE GENOMIC DNA]</scope>
    <source>
        <strain evidence="2 3">GENT11</strain>
    </source>
</reference>
<feature type="transmembrane region" description="Helical" evidence="1">
    <location>
        <begin position="114"/>
        <end position="134"/>
    </location>
</feature>
<protein>
    <recommendedName>
        <fullName evidence="4">Septum formation initiator</fullName>
    </recommendedName>
</protein>